<evidence type="ECO:0000256" key="1">
    <source>
        <dbReference type="ARBA" id="ARBA00022679"/>
    </source>
</evidence>
<feature type="binding site" evidence="5">
    <location>
        <begin position="200"/>
        <end position="205"/>
    </location>
    <ligand>
        <name>ATP</name>
        <dbReference type="ChEBI" id="CHEBI:30616"/>
    </ligand>
</feature>
<dbReference type="PROSITE" id="PS51510">
    <property type="entry name" value="PHOSPHAGEN_KINASE_C"/>
    <property type="match status" value="1"/>
</dbReference>
<sequence length="343" mass="39631">MEKIILPKIRSHAFSALDNIVFSTRVRLARNIEALPFPAYLPQAQKIQIEDQFSDILSKTDSYTSINSINISKYNKKQILNMEKDLIITEEFTEFGDIFFFDKNAEWIFLPNEKDHIRIFGIDFGSKAKPIYKRISEIVNSIEEEIHFSYHSEFGYTTAYANNAGNALSVSYLLNLAALEMANLTSSLATLCQESGYQLQPFHGLKNSQLYFFKNISSFGISELELIDKMQEFLNKIHYKEQEVKEELLSKNGDHEFLIEHLLHMINQKNINQTEVIEVIALAEMLCGVSTKISNRDEWRALIFRLHSNSSIFNSLSSNIEEIAEYRAQLLQQNFKKLIKITT</sequence>
<dbReference type="SUPFAM" id="SSF55931">
    <property type="entry name" value="Glutamine synthetase/guanido kinase"/>
    <property type="match status" value="1"/>
</dbReference>
<keyword evidence="4 5" id="KW-0067">ATP-binding</keyword>
<dbReference type="InterPro" id="IPR014746">
    <property type="entry name" value="Gln_synth/guanido_kin_cat_dom"/>
</dbReference>
<feature type="binding site" evidence="5">
    <location>
        <begin position="23"/>
        <end position="27"/>
    </location>
    <ligand>
        <name>ATP</name>
        <dbReference type="ChEBI" id="CHEBI:30616"/>
    </ligand>
</feature>
<dbReference type="AlphaFoldDB" id="A0A1I1DQW1"/>
<gene>
    <name evidence="7" type="ORF">SAMN02745150_00698</name>
</gene>
<accession>A0A1I1DQW1</accession>
<dbReference type="EMBL" id="FOKY01000003">
    <property type="protein sequence ID" value="SFB76816.1"/>
    <property type="molecule type" value="Genomic_DNA"/>
</dbReference>
<dbReference type="GO" id="GO:0046314">
    <property type="term" value="P:phosphocreatine biosynthetic process"/>
    <property type="evidence" value="ECO:0007669"/>
    <property type="project" value="InterPro"/>
</dbReference>
<keyword evidence="2 5" id="KW-0547">Nucleotide-binding</keyword>
<keyword evidence="3 5" id="KW-0418">Kinase</keyword>
<dbReference type="InterPro" id="IPR000749">
    <property type="entry name" value="ATP-guanido_PTrfase"/>
</dbReference>
<organism evidence="7 8">
    <name type="scientific">Brevinema andersonii</name>
    <dbReference type="NCBI Taxonomy" id="34097"/>
    <lineage>
        <taxon>Bacteria</taxon>
        <taxon>Pseudomonadati</taxon>
        <taxon>Spirochaetota</taxon>
        <taxon>Spirochaetia</taxon>
        <taxon>Brevinematales</taxon>
        <taxon>Brevinemataceae</taxon>
        <taxon>Brevinema</taxon>
    </lineage>
</organism>
<dbReference type="PANTHER" id="PTHR11547">
    <property type="entry name" value="ARGININE OR CREATINE KINASE"/>
    <property type="match status" value="1"/>
</dbReference>
<evidence type="ECO:0000256" key="4">
    <source>
        <dbReference type="ARBA" id="ARBA00022840"/>
    </source>
</evidence>
<dbReference type="GO" id="GO:0005615">
    <property type="term" value="C:extracellular space"/>
    <property type="evidence" value="ECO:0007669"/>
    <property type="project" value="TreeGrafter"/>
</dbReference>
<dbReference type="RefSeq" id="WP_092318671.1">
    <property type="nucleotide sequence ID" value="NZ_FOKY01000003.1"/>
</dbReference>
<dbReference type="Proteomes" id="UP000240042">
    <property type="component" value="Unassembled WGS sequence"/>
</dbReference>
<feature type="binding site" evidence="5">
    <location>
        <position position="118"/>
    </location>
    <ligand>
        <name>ATP</name>
        <dbReference type="ChEBI" id="CHEBI:30616"/>
    </ligand>
</feature>
<evidence type="ECO:0000256" key="2">
    <source>
        <dbReference type="ARBA" id="ARBA00022741"/>
    </source>
</evidence>
<dbReference type="PANTHER" id="PTHR11547:SF38">
    <property type="entry name" value="ARGININE KINASE 1-RELATED"/>
    <property type="match status" value="1"/>
</dbReference>
<evidence type="ECO:0000256" key="5">
    <source>
        <dbReference type="PROSITE-ProRule" id="PRU00843"/>
    </source>
</evidence>
<proteinExistence type="inferred from homology"/>
<keyword evidence="1 5" id="KW-0808">Transferase</keyword>
<comment type="similarity">
    <text evidence="5">Belongs to the ATP:guanido phosphotransferase family.</text>
</comment>
<keyword evidence="8" id="KW-1185">Reference proteome</keyword>
<evidence type="ECO:0000313" key="7">
    <source>
        <dbReference type="EMBL" id="SFB76816.1"/>
    </source>
</evidence>
<protein>
    <submittedName>
        <fullName evidence="7">Protein-arginine kinase</fullName>
    </submittedName>
</protein>
<evidence type="ECO:0000313" key="8">
    <source>
        <dbReference type="Proteomes" id="UP000240042"/>
    </source>
</evidence>
<feature type="domain" description="Phosphagen kinase C-terminal" evidence="6">
    <location>
        <begin position="20"/>
        <end position="244"/>
    </location>
</feature>
<name>A0A1I1DQW1_BREAD</name>
<dbReference type="OrthoDB" id="9791353at2"/>
<evidence type="ECO:0000256" key="3">
    <source>
        <dbReference type="ARBA" id="ARBA00022777"/>
    </source>
</evidence>
<dbReference type="GO" id="GO:0004111">
    <property type="term" value="F:creatine kinase activity"/>
    <property type="evidence" value="ECO:0007669"/>
    <property type="project" value="InterPro"/>
</dbReference>
<dbReference type="Gene3D" id="3.30.590.10">
    <property type="entry name" value="Glutamine synthetase/guanido kinase, catalytic domain"/>
    <property type="match status" value="1"/>
</dbReference>
<comment type="caution">
    <text evidence="5">Lacks conserved residue(s) required for the propagation of feature annotation.</text>
</comment>
<feature type="binding site" evidence="5">
    <location>
        <begin position="169"/>
        <end position="173"/>
    </location>
    <ligand>
        <name>ATP</name>
        <dbReference type="ChEBI" id="CHEBI:30616"/>
    </ligand>
</feature>
<dbReference type="GO" id="GO:0005524">
    <property type="term" value="F:ATP binding"/>
    <property type="evidence" value="ECO:0007669"/>
    <property type="project" value="UniProtKB-UniRule"/>
</dbReference>
<evidence type="ECO:0000259" key="6">
    <source>
        <dbReference type="PROSITE" id="PS51510"/>
    </source>
</evidence>
<dbReference type="STRING" id="34097.SAMN02745150_00698"/>
<reference evidence="8" key="1">
    <citation type="submission" date="2016-10" db="EMBL/GenBank/DDBJ databases">
        <authorList>
            <person name="Varghese N."/>
            <person name="Submissions S."/>
        </authorList>
    </citation>
    <scope>NUCLEOTIDE SEQUENCE [LARGE SCALE GENOMIC DNA]</scope>
    <source>
        <strain evidence="8">ATCC 43811</strain>
    </source>
</reference>
<dbReference type="Pfam" id="PF00217">
    <property type="entry name" value="ATP-gua_Ptrans"/>
    <property type="match status" value="1"/>
</dbReference>
<dbReference type="InterPro" id="IPR022414">
    <property type="entry name" value="ATP-guanido_PTrfase_cat"/>
</dbReference>